<protein>
    <submittedName>
        <fullName evidence="1">CLUMA_CG013066, isoform A</fullName>
    </submittedName>
</protein>
<keyword evidence="2" id="KW-1185">Reference proteome</keyword>
<gene>
    <name evidence="1" type="ORF">CLUMA_CG013066</name>
</gene>
<organism evidence="1 2">
    <name type="scientific">Clunio marinus</name>
    <dbReference type="NCBI Taxonomy" id="568069"/>
    <lineage>
        <taxon>Eukaryota</taxon>
        <taxon>Metazoa</taxon>
        <taxon>Ecdysozoa</taxon>
        <taxon>Arthropoda</taxon>
        <taxon>Hexapoda</taxon>
        <taxon>Insecta</taxon>
        <taxon>Pterygota</taxon>
        <taxon>Neoptera</taxon>
        <taxon>Endopterygota</taxon>
        <taxon>Diptera</taxon>
        <taxon>Nematocera</taxon>
        <taxon>Chironomoidea</taxon>
        <taxon>Chironomidae</taxon>
        <taxon>Clunio</taxon>
    </lineage>
</organism>
<dbReference type="EMBL" id="CVRI01000052">
    <property type="protein sequence ID" value="CRK99693.1"/>
    <property type="molecule type" value="Genomic_DNA"/>
</dbReference>
<dbReference type="AlphaFoldDB" id="A0A1J1IHG5"/>
<proteinExistence type="predicted"/>
<name>A0A1J1IHG5_9DIPT</name>
<sequence>MAESTHSEDTNTNKCLHIGRRQRQRNCIAKRNCITTVEGCVIEDDFYSLLIGIQQGYTCIDLRQGKYDQAWRLKKNKLTT</sequence>
<reference evidence="1 2" key="1">
    <citation type="submission" date="2015-04" db="EMBL/GenBank/DDBJ databases">
        <authorList>
            <person name="Syromyatnikov M.Y."/>
            <person name="Popov V.N."/>
        </authorList>
    </citation>
    <scope>NUCLEOTIDE SEQUENCE [LARGE SCALE GENOMIC DNA]</scope>
</reference>
<evidence type="ECO:0000313" key="1">
    <source>
        <dbReference type="EMBL" id="CRK99693.1"/>
    </source>
</evidence>
<accession>A0A1J1IHG5</accession>
<dbReference type="Proteomes" id="UP000183832">
    <property type="component" value="Unassembled WGS sequence"/>
</dbReference>
<evidence type="ECO:0000313" key="2">
    <source>
        <dbReference type="Proteomes" id="UP000183832"/>
    </source>
</evidence>